<comment type="caution">
    <text evidence="7">The sequence shown here is derived from an EMBL/GenBank/DDBJ whole genome shotgun (WGS) entry which is preliminary data.</text>
</comment>
<organism evidence="7 8">
    <name type="scientific">Ramlibacter alkalitolerans</name>
    <dbReference type="NCBI Taxonomy" id="2039631"/>
    <lineage>
        <taxon>Bacteria</taxon>
        <taxon>Pseudomonadati</taxon>
        <taxon>Pseudomonadota</taxon>
        <taxon>Betaproteobacteria</taxon>
        <taxon>Burkholderiales</taxon>
        <taxon>Comamonadaceae</taxon>
        <taxon>Ramlibacter</taxon>
    </lineage>
</organism>
<dbReference type="Proteomes" id="UP000622707">
    <property type="component" value="Unassembled WGS sequence"/>
</dbReference>
<name>A0ABS1JJ36_9BURK</name>
<sequence>MRRQAFRAAQWTLRIILNLGLLLILVAAALWWWSGREGSLDWLLHRIGGGPLQSEGVEGSIRHGWKIRRIVWERDGLRLEAEDIRLEWQPLALLNKTLQLERVQVARARVTDRRPASQEPLKPPTDLRLPWRVNVEDLQVRELAYDGRFQLQARGLAGGYAFDGLHHRIALKSLHIAGGDYSGEARMLALPPMTLDAKLAGRFQAPVPGREERVPIAFRLQAQGPATRFDARAELQVVQPRPEDGVLPQATATARITPFDAMPVPQGQADFRQLDAALFWPQAPRTRLSGHVEVAPQADASWALRGEVRNGLPGPWDAGRLPIEALQAEGDWRGGTALVRSLKAQAGGGTLTGEGSWKERGWHFAGRVAGVDPSQLHGRLAPLPLTGPVELEGEQGAIGFVLSLKAGAPRAPARRGKGPAAGVLAAAGALELRDVSAQGRWAGDALSLSMLRVRTADASLDGKLELQLAQAAGSGQLELQAPGLRASARGTLSETRGQGNADISASDLAQAQRWLARWPGLAGTLKGMALRGNAQGQLAWQGGWRDPALQGRVTARSLAWQPAGGPDAPPPWLLREASLSLQGRLRNAALELRAQAQQGQRQLDLTGSGQLAGTLGAKPAWSGQVASLALTVHDPALTRDAWRLQLQRPVDWRLQGESFTLSAGEALLRAPAMRSGSPAIDAVLTWTPVRRERGQLTTSGRLAGLPLAWIELFGGPQLAGSALSGDMVFDAQWNAVLGETPRIEATLARVRGDVNVLAESIDGAAARVTAGVRDARVTLRTQGEQVVLNLLWDSERAGHAEGEIRSRLARSADGGWEWPAQAPLAGRVQAQLPRIGVWSLLAPPGWRLRGSLTADIGVAGTRAQPQLSGPVQADDLALRSVVDGIELRNGRLQAQLAGQKLVVSEFLLRGSEEGGAGGGSLVAYGEGSWTAGGAVFEAHAQLSQLRASIRSDRQLTVSGPVEARMGRDGTTVTGQLRVDRARIQIPDETPPRLGEDVVVRNAPGVAATEAERRLRPAPSEGTGRTVTMKVSFDLGNDFRVSGRGVDTRLTGTVQIEGASAGGLPQLSGLVRTAGGTYEAYGQRMNIDRGELRFTGAPDNPALDILAIRPNLTPKVGVQVTGRAQSPHVELYSEAGLSEAETLSYLVLGRSSAGGGAETALLQRAATALLAGRGGTGKGIAGKLGLDDVTVRSDGTAGAVVRVGKRFADNFYAAYERSLSGAMGTLFIFYDVSQRVTVRAEAGERAGLDLIFTFAFDGLGRRKASEPTR</sequence>
<dbReference type="RefSeq" id="WP_201687474.1">
    <property type="nucleotide sequence ID" value="NZ_JAEQND010000002.1"/>
</dbReference>
<feature type="domain" description="Translocation and assembly module TamB C-terminal" evidence="6">
    <location>
        <begin position="916"/>
        <end position="1255"/>
    </location>
</feature>
<keyword evidence="2 5" id="KW-0812">Transmembrane</keyword>
<feature type="transmembrane region" description="Helical" evidence="5">
    <location>
        <begin position="12"/>
        <end position="33"/>
    </location>
</feature>
<dbReference type="PANTHER" id="PTHR36985">
    <property type="entry name" value="TRANSLOCATION AND ASSEMBLY MODULE SUBUNIT TAMB"/>
    <property type="match status" value="1"/>
</dbReference>
<reference evidence="7 8" key="1">
    <citation type="journal article" date="2017" name="Int. J. Syst. Evol. Microbiol.">
        <title>Ramlibacter alkalitolerans sp. nov., alkali-tolerant bacterium isolated from soil of ginseng.</title>
        <authorList>
            <person name="Lee D.H."/>
            <person name="Cha C.J."/>
        </authorList>
    </citation>
    <scope>NUCLEOTIDE SEQUENCE [LARGE SCALE GENOMIC DNA]</scope>
    <source>
        <strain evidence="7 8">KACC 19305</strain>
    </source>
</reference>
<dbReference type="InterPro" id="IPR007452">
    <property type="entry name" value="TamB_C"/>
</dbReference>
<accession>A0ABS1JJ36</accession>
<proteinExistence type="predicted"/>
<dbReference type="EMBL" id="JAEQND010000002">
    <property type="protein sequence ID" value="MBL0424235.1"/>
    <property type="molecule type" value="Genomic_DNA"/>
</dbReference>
<keyword evidence="4 5" id="KW-0472">Membrane</keyword>
<evidence type="ECO:0000259" key="6">
    <source>
        <dbReference type="Pfam" id="PF04357"/>
    </source>
</evidence>
<protein>
    <submittedName>
        <fullName evidence="7">Translocation/assembly module TamB domain-containing protein</fullName>
    </submittedName>
</protein>
<gene>
    <name evidence="7" type="ORF">JI746_03860</name>
</gene>
<keyword evidence="3 5" id="KW-1133">Transmembrane helix</keyword>
<dbReference type="Pfam" id="PF04357">
    <property type="entry name" value="TamB"/>
    <property type="match status" value="1"/>
</dbReference>
<keyword evidence="8" id="KW-1185">Reference proteome</keyword>
<dbReference type="PANTHER" id="PTHR36985:SF1">
    <property type="entry name" value="TRANSLOCATION AND ASSEMBLY MODULE SUBUNIT TAMB"/>
    <property type="match status" value="1"/>
</dbReference>
<evidence type="ECO:0000256" key="5">
    <source>
        <dbReference type="SAM" id="Phobius"/>
    </source>
</evidence>
<comment type="subcellular location">
    <subcellularLocation>
        <location evidence="1">Membrane</location>
        <topology evidence="1">Single-pass membrane protein</topology>
    </subcellularLocation>
</comment>
<evidence type="ECO:0000256" key="4">
    <source>
        <dbReference type="ARBA" id="ARBA00023136"/>
    </source>
</evidence>
<evidence type="ECO:0000256" key="2">
    <source>
        <dbReference type="ARBA" id="ARBA00022692"/>
    </source>
</evidence>
<evidence type="ECO:0000256" key="3">
    <source>
        <dbReference type="ARBA" id="ARBA00022989"/>
    </source>
</evidence>
<evidence type="ECO:0000256" key="1">
    <source>
        <dbReference type="ARBA" id="ARBA00004167"/>
    </source>
</evidence>
<evidence type="ECO:0000313" key="7">
    <source>
        <dbReference type="EMBL" id="MBL0424235.1"/>
    </source>
</evidence>
<evidence type="ECO:0000313" key="8">
    <source>
        <dbReference type="Proteomes" id="UP000622707"/>
    </source>
</evidence>